<dbReference type="Pfam" id="PF03965">
    <property type="entry name" value="Penicillinase_R"/>
    <property type="match status" value="1"/>
</dbReference>
<comment type="similarity">
    <text evidence="1">Belongs to the BlaI transcriptional regulatory family.</text>
</comment>
<name>A0ABZ2U6L2_9ACTN</name>
<dbReference type="Gene3D" id="6.10.140.850">
    <property type="match status" value="1"/>
</dbReference>
<keyword evidence="4" id="KW-0804">Transcription</keyword>
<reference evidence="5 6" key="1">
    <citation type="journal article" date="2023" name="Virus Evol.">
        <title>Computational host range prediction-The good, the bad, and the ugly.</title>
        <authorList>
            <person name="Howell A.A."/>
            <person name="Versoza C.J."/>
            <person name="Pfeifer S.P."/>
        </authorList>
    </citation>
    <scope>NUCLEOTIDE SEQUENCE [LARGE SCALE GENOMIC DNA]</scope>
    <source>
        <strain evidence="5 6">1610/1b</strain>
    </source>
</reference>
<protein>
    <submittedName>
        <fullName evidence="5">BlaI/MecI/CopY family transcriptional regulator</fullName>
    </submittedName>
</protein>
<evidence type="ECO:0000256" key="4">
    <source>
        <dbReference type="ARBA" id="ARBA00023163"/>
    </source>
</evidence>
<keyword evidence="6" id="KW-1185">Reference proteome</keyword>
<dbReference type="InterPro" id="IPR005650">
    <property type="entry name" value="BlaI_family"/>
</dbReference>
<evidence type="ECO:0000313" key="5">
    <source>
        <dbReference type="EMBL" id="WYY09297.1"/>
    </source>
</evidence>
<dbReference type="PIRSF" id="PIRSF019455">
    <property type="entry name" value="CopR_AtkY"/>
    <property type="match status" value="1"/>
</dbReference>
<keyword evidence="3" id="KW-0238">DNA-binding</keyword>
<evidence type="ECO:0000256" key="1">
    <source>
        <dbReference type="ARBA" id="ARBA00011046"/>
    </source>
</evidence>
<evidence type="ECO:0000256" key="2">
    <source>
        <dbReference type="ARBA" id="ARBA00023015"/>
    </source>
</evidence>
<accession>A0ABZ2U6L2</accession>
<dbReference type="SUPFAM" id="SSF46785">
    <property type="entry name" value="Winged helix' DNA-binding domain"/>
    <property type="match status" value="1"/>
</dbReference>
<dbReference type="RefSeq" id="WP_066163561.1">
    <property type="nucleotide sequence ID" value="NZ_CP136137.1"/>
</dbReference>
<dbReference type="InterPro" id="IPR036388">
    <property type="entry name" value="WH-like_DNA-bd_sf"/>
</dbReference>
<evidence type="ECO:0000256" key="3">
    <source>
        <dbReference type="ARBA" id="ARBA00023125"/>
    </source>
</evidence>
<dbReference type="Gene3D" id="1.10.10.10">
    <property type="entry name" value="Winged helix-like DNA-binding domain superfamily/Winged helix DNA-binding domain"/>
    <property type="match status" value="1"/>
</dbReference>
<evidence type="ECO:0000313" key="6">
    <source>
        <dbReference type="Proteomes" id="UP001479933"/>
    </source>
</evidence>
<dbReference type="EMBL" id="CP136137">
    <property type="protein sequence ID" value="WYY09297.1"/>
    <property type="molecule type" value="Genomic_DNA"/>
</dbReference>
<proteinExistence type="inferred from homology"/>
<sequence>MSAQPMRLGPLEQQVMDILWDAGPSTVREIIDALPTPSAYTTIATVLHNLDRKKLVSAQRRRRSVHYRAKHSRDQHAAQLMNQALASSKDRAASILHFVDTISDDDAALLREYLQRPRTDDQP</sequence>
<organism evidence="5 6">
    <name type="scientific">Gordonia hydrophobica</name>
    <dbReference type="NCBI Taxonomy" id="40516"/>
    <lineage>
        <taxon>Bacteria</taxon>
        <taxon>Bacillati</taxon>
        <taxon>Actinomycetota</taxon>
        <taxon>Actinomycetes</taxon>
        <taxon>Mycobacteriales</taxon>
        <taxon>Gordoniaceae</taxon>
        <taxon>Gordonia</taxon>
    </lineage>
</organism>
<dbReference type="Proteomes" id="UP001479933">
    <property type="component" value="Chromosome"/>
</dbReference>
<keyword evidence="2" id="KW-0805">Transcription regulation</keyword>
<dbReference type="InterPro" id="IPR036390">
    <property type="entry name" value="WH_DNA-bd_sf"/>
</dbReference>
<gene>
    <name evidence="5" type="ORF">RVF87_09660</name>
</gene>